<dbReference type="Gene3D" id="1.10.510.10">
    <property type="entry name" value="Transferase(Phosphotransferase) domain 1"/>
    <property type="match status" value="1"/>
</dbReference>
<dbReference type="Proteomes" id="UP000694546">
    <property type="component" value="Chromosome 16"/>
</dbReference>
<reference evidence="1" key="1">
    <citation type="submission" date="2025-08" db="UniProtKB">
        <authorList>
            <consortium name="Ensembl"/>
        </authorList>
    </citation>
    <scope>IDENTIFICATION</scope>
</reference>
<reference evidence="1" key="2">
    <citation type="submission" date="2025-09" db="UniProtKB">
        <authorList>
            <consortium name="Ensembl"/>
        </authorList>
    </citation>
    <scope>IDENTIFICATION</scope>
</reference>
<dbReference type="AlphaFoldDB" id="A0A8C5FS03"/>
<organism evidence="1 2">
    <name type="scientific">Gadus morhua</name>
    <name type="common">Atlantic cod</name>
    <dbReference type="NCBI Taxonomy" id="8049"/>
    <lineage>
        <taxon>Eukaryota</taxon>
        <taxon>Metazoa</taxon>
        <taxon>Chordata</taxon>
        <taxon>Craniata</taxon>
        <taxon>Vertebrata</taxon>
        <taxon>Euteleostomi</taxon>
        <taxon>Actinopterygii</taxon>
        <taxon>Neopterygii</taxon>
        <taxon>Teleostei</taxon>
        <taxon>Neoteleostei</taxon>
        <taxon>Acanthomorphata</taxon>
        <taxon>Zeiogadaria</taxon>
        <taxon>Gadariae</taxon>
        <taxon>Gadiformes</taxon>
        <taxon>Gadoidei</taxon>
        <taxon>Gadidae</taxon>
        <taxon>Gadus</taxon>
    </lineage>
</organism>
<dbReference type="InterPro" id="IPR011009">
    <property type="entry name" value="Kinase-like_dom_sf"/>
</dbReference>
<accession>A0A8C5FS03</accession>
<dbReference type="Ensembl" id="ENSGMOT00000062081.1">
    <property type="protein sequence ID" value="ENSGMOP00000057165.1"/>
    <property type="gene ID" value="ENSGMOG00000027748.1"/>
</dbReference>
<dbReference type="SUPFAM" id="SSF56112">
    <property type="entry name" value="Protein kinase-like (PK-like)"/>
    <property type="match status" value="1"/>
</dbReference>
<protein>
    <recommendedName>
        <fullName evidence="3">Protein kinase domain-containing protein</fullName>
    </recommendedName>
</protein>
<evidence type="ECO:0000313" key="1">
    <source>
        <dbReference type="Ensembl" id="ENSGMOP00000057165.1"/>
    </source>
</evidence>
<name>A0A8C5FS03_GADMO</name>
<evidence type="ECO:0008006" key="3">
    <source>
        <dbReference type="Google" id="ProtNLM"/>
    </source>
</evidence>
<keyword evidence="2" id="KW-1185">Reference proteome</keyword>
<sequence length="152" mass="17126">MENYEVLKVLGSGGFGEVLKYTHLILQRELAPLLELKHDNVIKLLTAFLHRGLMHAVFELLDHNIVNEIMHRHIKAEAPLSSHSCDDSSSGVSNLLDPACSWLDRLRFLLLHLSVWGPVIVGSLKRVRPCDWTIDLLGAGDTKKKKCNALWL</sequence>
<evidence type="ECO:0000313" key="2">
    <source>
        <dbReference type="Proteomes" id="UP000694546"/>
    </source>
</evidence>
<proteinExistence type="predicted"/>